<dbReference type="InterPro" id="IPR027381">
    <property type="entry name" value="LytR/CpsA/Psr_C"/>
</dbReference>
<dbReference type="Pfam" id="PF03816">
    <property type="entry name" value="LytR_cpsA_psr"/>
    <property type="match status" value="1"/>
</dbReference>
<dbReference type="PANTHER" id="PTHR33392:SF6">
    <property type="entry name" value="POLYISOPRENYL-TEICHOIC ACID--PEPTIDOGLYCAN TEICHOIC ACID TRANSFERASE TAGU"/>
    <property type="match status" value="1"/>
</dbReference>
<comment type="caution">
    <text evidence="5">The sequence shown here is derived from an EMBL/GenBank/DDBJ whole genome shotgun (WGS) entry which is preliminary data.</text>
</comment>
<evidence type="ECO:0000259" key="4">
    <source>
        <dbReference type="Pfam" id="PF13399"/>
    </source>
</evidence>
<proteinExistence type="inferred from homology"/>
<organism evidence="5 6">
    <name type="scientific">candidate division WWE3 bacterium CG23_combo_of_CG06-09_8_20_14_all_40_14</name>
    <dbReference type="NCBI Taxonomy" id="1975095"/>
    <lineage>
        <taxon>Bacteria</taxon>
        <taxon>Katanobacteria</taxon>
    </lineage>
</organism>
<keyword evidence="2" id="KW-0472">Membrane</keyword>
<dbReference type="EMBL" id="PCQY01000008">
    <property type="protein sequence ID" value="PIP04791.1"/>
    <property type="molecule type" value="Genomic_DNA"/>
</dbReference>
<dbReference type="AlphaFoldDB" id="A0A2G9XES0"/>
<evidence type="ECO:0008006" key="7">
    <source>
        <dbReference type="Google" id="ProtNLM"/>
    </source>
</evidence>
<dbReference type="Pfam" id="PF13399">
    <property type="entry name" value="LytR_C"/>
    <property type="match status" value="1"/>
</dbReference>
<sequence length="505" mass="55902">MAKKKEEKEFNLLEKAKKQEALKEDKKPRRIWSLVGKFFIYLCVILILIGLTFSYKVLLSANSVIASSNISSLLGQLKYLIVAPDKMIAGEAEDRVNILLLGMGGAGHSGGYLADTIMIVSYKPSTDQVAFISIPRDLFVPISGFGWRKINNAYAFGYTADNQDGGEKLITEVIEKITGLNINYYGRADFEGFRKIIDDVGGIDVYVERSFYDPLYPDYNYGYQPVSFQQGENHFNGEKALQFARSRHGNNNEGTDFARSKRQQKILYALKEKMLSLSILLNPNVILTVLNDLSDHLRTNMAPWEMIKFYKLVQDVSSDQIINEVIDNSPDGPLHAETTIDGAYILRPNAGPDDFSVIQEIAQNIFRSDTPKKEEATIEVQNGTNIAGLAAKITESLRLSNFNVIKIGNASEQNTGNTIIYDLTEGKKPQTLAALKQKLNAEVATTLPAYLYSQGIDEVTYQGLSAPLNTAIVPQGKDVDFVILLGVDAQAIPNSTTSLPINNGD</sequence>
<dbReference type="InterPro" id="IPR004474">
    <property type="entry name" value="LytR_CpsA_psr"/>
</dbReference>
<keyword evidence="2" id="KW-0812">Transmembrane</keyword>
<feature type="transmembrane region" description="Helical" evidence="2">
    <location>
        <begin position="38"/>
        <end position="58"/>
    </location>
</feature>
<reference evidence="5 6" key="1">
    <citation type="submission" date="2017-09" db="EMBL/GenBank/DDBJ databases">
        <title>Depth-based differentiation of microbial function through sediment-hosted aquifers and enrichment of novel symbionts in the deep terrestrial subsurface.</title>
        <authorList>
            <person name="Probst A.J."/>
            <person name="Ladd B."/>
            <person name="Jarett J.K."/>
            <person name="Geller-Mcgrath D.E."/>
            <person name="Sieber C.M."/>
            <person name="Emerson J.B."/>
            <person name="Anantharaman K."/>
            <person name="Thomas B.C."/>
            <person name="Malmstrom R."/>
            <person name="Stieglmeier M."/>
            <person name="Klingl A."/>
            <person name="Woyke T."/>
            <person name="Ryan C.M."/>
            <person name="Banfield J.F."/>
        </authorList>
    </citation>
    <scope>NUCLEOTIDE SEQUENCE [LARGE SCALE GENOMIC DNA]</scope>
    <source>
        <strain evidence="5">CG23_combo_of_CG06-09_8_20_14_all_40_14</strain>
    </source>
</reference>
<dbReference type="InterPro" id="IPR050922">
    <property type="entry name" value="LytR/CpsA/Psr_CW_biosynth"/>
</dbReference>
<gene>
    <name evidence="5" type="ORF">COX53_00570</name>
</gene>
<name>A0A2G9XES0_UNCKA</name>
<evidence type="ECO:0000313" key="6">
    <source>
        <dbReference type="Proteomes" id="UP000231388"/>
    </source>
</evidence>
<feature type="domain" description="LytR/CpsA/Psr regulator C-terminal" evidence="4">
    <location>
        <begin position="376"/>
        <end position="439"/>
    </location>
</feature>
<dbReference type="NCBIfam" id="TIGR00350">
    <property type="entry name" value="lytR_cpsA_psr"/>
    <property type="match status" value="1"/>
</dbReference>
<accession>A0A2G9XES0</accession>
<evidence type="ECO:0000259" key="3">
    <source>
        <dbReference type="Pfam" id="PF03816"/>
    </source>
</evidence>
<dbReference type="Gene3D" id="3.40.630.190">
    <property type="entry name" value="LCP protein"/>
    <property type="match status" value="1"/>
</dbReference>
<keyword evidence="2" id="KW-1133">Transmembrane helix</keyword>
<dbReference type="Gene3D" id="3.30.70.2390">
    <property type="match status" value="1"/>
</dbReference>
<dbReference type="Proteomes" id="UP000231388">
    <property type="component" value="Unassembled WGS sequence"/>
</dbReference>
<dbReference type="PANTHER" id="PTHR33392">
    <property type="entry name" value="POLYISOPRENYL-TEICHOIC ACID--PEPTIDOGLYCAN TEICHOIC ACID TRANSFERASE TAGU"/>
    <property type="match status" value="1"/>
</dbReference>
<feature type="domain" description="Cell envelope-related transcriptional attenuator" evidence="3">
    <location>
        <begin position="114"/>
        <end position="275"/>
    </location>
</feature>
<evidence type="ECO:0000313" key="5">
    <source>
        <dbReference type="EMBL" id="PIP04791.1"/>
    </source>
</evidence>
<evidence type="ECO:0000256" key="2">
    <source>
        <dbReference type="SAM" id="Phobius"/>
    </source>
</evidence>
<comment type="similarity">
    <text evidence="1">Belongs to the LytR/CpsA/Psr (LCP) family.</text>
</comment>
<protein>
    <recommendedName>
        <fullName evidence="7">Cell envelope-related transcriptional attenuator domain-containing protein</fullName>
    </recommendedName>
</protein>
<evidence type="ECO:0000256" key="1">
    <source>
        <dbReference type="ARBA" id="ARBA00006068"/>
    </source>
</evidence>